<protein>
    <submittedName>
        <fullName evidence="1">Uncharacterized protein</fullName>
    </submittedName>
</protein>
<dbReference type="AlphaFoldDB" id="A0A655BZS7"/>
<reference evidence="1 2" key="1">
    <citation type="submission" date="2015-03" db="EMBL/GenBank/DDBJ databases">
        <authorList>
            <consortium name="Pathogen Informatics"/>
        </authorList>
    </citation>
    <scope>NUCLEOTIDE SEQUENCE [LARGE SCALE GENOMIC DNA]</scope>
    <source>
        <strain evidence="1 2">D4891</strain>
    </source>
</reference>
<evidence type="ECO:0000313" key="2">
    <source>
        <dbReference type="Proteomes" id="UP000042394"/>
    </source>
</evidence>
<organism evidence="1 2">
    <name type="scientific">Salmonella enterica subsp. enterica serovar Bovismorbificans</name>
    <dbReference type="NCBI Taxonomy" id="58097"/>
    <lineage>
        <taxon>Bacteria</taxon>
        <taxon>Pseudomonadati</taxon>
        <taxon>Pseudomonadota</taxon>
        <taxon>Gammaproteobacteria</taxon>
        <taxon>Enterobacterales</taxon>
        <taxon>Enterobacteriaceae</taxon>
        <taxon>Salmonella</taxon>
    </lineage>
</organism>
<dbReference type="Proteomes" id="UP000042394">
    <property type="component" value="Unassembled WGS sequence"/>
</dbReference>
<dbReference type="EMBL" id="CQPD01000010">
    <property type="protein sequence ID" value="CNT88847.1"/>
    <property type="molecule type" value="Genomic_DNA"/>
</dbReference>
<proteinExistence type="predicted"/>
<name>A0A655BZS7_SALET</name>
<sequence>MHDVFHIFLRHFLFGNGHHTNFILTANMFAGKRQIYRGDLAIGHQFRLVNGALNAFHH</sequence>
<gene>
    <name evidence="1" type="ORF">ERS008207_01259</name>
</gene>
<accession>A0A655BZS7</accession>
<evidence type="ECO:0000313" key="1">
    <source>
        <dbReference type="EMBL" id="CNT88847.1"/>
    </source>
</evidence>